<dbReference type="InterPro" id="IPR057539">
    <property type="entry name" value="RXYLT1_N"/>
</dbReference>
<dbReference type="KEGG" id="osn:115216551"/>
<proteinExistence type="predicted"/>
<feature type="domain" description="RXYLT1 N-terminal" evidence="3">
    <location>
        <begin position="96"/>
        <end position="235"/>
    </location>
</feature>
<gene>
    <name evidence="5" type="primary">LOC115216551</name>
</gene>
<dbReference type="InterPro" id="IPR057538">
    <property type="entry name" value="RXYLT1_C"/>
</dbReference>
<keyword evidence="1" id="KW-0812">Transmembrane</keyword>
<dbReference type="PANTHER" id="PTHR15576:SF1">
    <property type="entry name" value="RIBITOL-5-PHOSPHATE XYLOSYLTRANSFERASE 1"/>
    <property type="match status" value="1"/>
</dbReference>
<dbReference type="PANTHER" id="PTHR15576">
    <property type="entry name" value="RIBITOL-5-PHOSPHATE XYLOSYLTRANSFERASE 1"/>
    <property type="match status" value="1"/>
</dbReference>
<keyword evidence="4" id="KW-1185">Reference proteome</keyword>
<evidence type="ECO:0000259" key="2">
    <source>
        <dbReference type="Pfam" id="PF24785"/>
    </source>
</evidence>
<evidence type="ECO:0000313" key="4">
    <source>
        <dbReference type="Proteomes" id="UP000515154"/>
    </source>
</evidence>
<dbReference type="GO" id="GO:0005794">
    <property type="term" value="C:Golgi apparatus"/>
    <property type="evidence" value="ECO:0007669"/>
    <property type="project" value="TreeGrafter"/>
</dbReference>
<dbReference type="CDD" id="cd21099">
    <property type="entry name" value="RXYLT1-like"/>
    <property type="match status" value="1"/>
</dbReference>
<name>A0A6P7SUF7_9MOLL</name>
<organism evidence="4 5">
    <name type="scientific">Octopus sinensis</name>
    <name type="common">East Asian common octopus</name>
    <dbReference type="NCBI Taxonomy" id="2607531"/>
    <lineage>
        <taxon>Eukaryota</taxon>
        <taxon>Metazoa</taxon>
        <taxon>Spiralia</taxon>
        <taxon>Lophotrochozoa</taxon>
        <taxon>Mollusca</taxon>
        <taxon>Cephalopoda</taxon>
        <taxon>Coleoidea</taxon>
        <taxon>Octopodiformes</taxon>
        <taxon>Octopoda</taxon>
        <taxon>Incirrata</taxon>
        <taxon>Octopodidae</taxon>
        <taxon>Octopus</taxon>
    </lineage>
</organism>
<dbReference type="GO" id="GO:0120053">
    <property type="term" value="F:ribitol beta-1,4-xylosyltransferase activity"/>
    <property type="evidence" value="ECO:0007669"/>
    <property type="project" value="InterPro"/>
</dbReference>
<dbReference type="Proteomes" id="UP000515154">
    <property type="component" value="Linkage group LG10"/>
</dbReference>
<keyword evidence="1" id="KW-1133">Transmembrane helix</keyword>
<dbReference type="Pfam" id="PF24786">
    <property type="entry name" value="RXYLT1_N"/>
    <property type="match status" value="1"/>
</dbReference>
<reference evidence="5" key="1">
    <citation type="submission" date="2025-08" db="UniProtKB">
        <authorList>
            <consortium name="RefSeq"/>
        </authorList>
    </citation>
    <scope>IDENTIFICATION</scope>
</reference>
<evidence type="ECO:0000259" key="3">
    <source>
        <dbReference type="Pfam" id="PF24786"/>
    </source>
</evidence>
<evidence type="ECO:0000256" key="1">
    <source>
        <dbReference type="SAM" id="Phobius"/>
    </source>
</evidence>
<protein>
    <submittedName>
        <fullName evidence="5">Ribitol-5-phosphate xylosyltransferase 1</fullName>
    </submittedName>
</protein>
<evidence type="ECO:0000313" key="5">
    <source>
        <dbReference type="RefSeq" id="XP_029641869.1"/>
    </source>
</evidence>
<feature type="transmembrane region" description="Helical" evidence="1">
    <location>
        <begin position="7"/>
        <end position="28"/>
    </location>
</feature>
<keyword evidence="1" id="KW-0472">Membrane</keyword>
<dbReference type="AlphaFoldDB" id="A0A6P7SUF7"/>
<dbReference type="RefSeq" id="XP_029641869.1">
    <property type="nucleotide sequence ID" value="XM_029786009.2"/>
</dbReference>
<accession>A0A6P7SUF7</accession>
<dbReference type="InterPro" id="IPR055286">
    <property type="entry name" value="RXYLT1-like"/>
</dbReference>
<feature type="domain" description="RXYLT1 C-terminal" evidence="2">
    <location>
        <begin position="241"/>
        <end position="430"/>
    </location>
</feature>
<dbReference type="Pfam" id="PF24785">
    <property type="entry name" value="RXYLT1_C"/>
    <property type="match status" value="1"/>
</dbReference>
<sequence>MRVSFRKVVYSILGAYFLLTCYTGYLLVRRRLARSREDYARVQQLADILRDDPEWNPWGEEFENGEEARYEAPQWKVENPVVKSNKTNNNSQEFVVEIWGKAAIGLYLWEHILNGHLERKLGGMWSYGMKKINNIRFKFRTGPGVIPSKVPKSTENVILVLNGREPSKIDFAKLWLDFLPTLTNLKNVAVILLGNEQCNNEWIKSYMQLRGGPVKFVFLVYDSPDIDDQNFYQWPLGVATYRDFPKVDSAHLPVETHRKYLCNFLGTIYPNSSRETLIETLKSSQHGKQCYYRVRHEWSPKETEDSRDDYLRSLAQSDLTLSPVGVNTECYRIYEALSYGSLPVVEDVMTSGNCGHSVSSKNIPLRLLKESKAPFIYVKHWSELPALLEKEAAMSQVQKANRRRHFIQWYEDFKSKMRDVLVRTLQEKFFYNKINKIQ</sequence>
<dbReference type="GO" id="GO:0035269">
    <property type="term" value="P:protein O-linked glycosylation via mannose"/>
    <property type="evidence" value="ECO:0007669"/>
    <property type="project" value="InterPro"/>
</dbReference>